<evidence type="ECO:0000313" key="5">
    <source>
        <dbReference type="Proteomes" id="UP001448207"/>
    </source>
</evidence>
<dbReference type="Proteomes" id="UP001448207">
    <property type="component" value="Unassembled WGS sequence"/>
</dbReference>
<keyword evidence="1" id="KW-0880">Kelch repeat</keyword>
<dbReference type="SUPFAM" id="SSF117281">
    <property type="entry name" value="Kelch motif"/>
    <property type="match status" value="1"/>
</dbReference>
<name>A0ABR3AQ21_PHYBL</name>
<dbReference type="Pfam" id="PF24681">
    <property type="entry name" value="Kelch_KLHDC2_KLHL20_DRC7"/>
    <property type="match status" value="1"/>
</dbReference>
<organism evidence="4 5">
    <name type="scientific">Phycomyces blakesleeanus</name>
    <dbReference type="NCBI Taxonomy" id="4837"/>
    <lineage>
        <taxon>Eukaryota</taxon>
        <taxon>Fungi</taxon>
        <taxon>Fungi incertae sedis</taxon>
        <taxon>Mucoromycota</taxon>
        <taxon>Mucoromycotina</taxon>
        <taxon>Mucoromycetes</taxon>
        <taxon>Mucorales</taxon>
        <taxon>Phycomycetaceae</taxon>
        <taxon>Phycomyces</taxon>
    </lineage>
</organism>
<protein>
    <submittedName>
        <fullName evidence="4">Uncharacterized protein</fullName>
    </submittedName>
</protein>
<keyword evidence="3" id="KW-0472">Membrane</keyword>
<evidence type="ECO:0000256" key="3">
    <source>
        <dbReference type="SAM" id="Phobius"/>
    </source>
</evidence>
<feature type="non-terminal residue" evidence="4">
    <location>
        <position position="1"/>
    </location>
</feature>
<sequence>LSASTINTSGDVPGPRNYPIVVAIGSHVLMYGGEPIVPDDKWDPNFYILNPSARQWLRIQMEGPVPVERSGHSAFTANGVVYIWGGQRAGRYLDDMLAFNTSNCKLNFATRKKKKKNKCVIYMLFIQILLILVGSFYRPSMKVLLQDQAMFL</sequence>
<proteinExistence type="predicted"/>
<evidence type="ECO:0000313" key="4">
    <source>
        <dbReference type="EMBL" id="KAL0078063.1"/>
    </source>
</evidence>
<reference evidence="4 5" key="1">
    <citation type="submission" date="2024-04" db="EMBL/GenBank/DDBJ databases">
        <title>Symmetric and asymmetric DNA N6-adenine methylation regulates different biological responses in Mucorales.</title>
        <authorList>
            <consortium name="Lawrence Berkeley National Laboratory"/>
            <person name="Lax C."/>
            <person name="Mondo S.J."/>
            <person name="Osorio-Concepcion M."/>
            <person name="Muszewska A."/>
            <person name="Corrochano-Luque M."/>
            <person name="Gutierrez G."/>
            <person name="Riley R."/>
            <person name="Lipzen A."/>
            <person name="Guo J."/>
            <person name="Hundley H."/>
            <person name="Amirebrahimi M."/>
            <person name="Ng V."/>
            <person name="Lorenzo-Gutierrez D."/>
            <person name="Binder U."/>
            <person name="Yang J."/>
            <person name="Song Y."/>
            <person name="Canovas D."/>
            <person name="Navarro E."/>
            <person name="Freitag M."/>
            <person name="Gabaldon T."/>
            <person name="Grigoriev I.V."/>
            <person name="Corrochano L.M."/>
            <person name="Nicolas F.E."/>
            <person name="Garre V."/>
        </authorList>
    </citation>
    <scope>NUCLEOTIDE SEQUENCE [LARGE SCALE GENOMIC DNA]</scope>
    <source>
        <strain evidence="4 5">L51</strain>
    </source>
</reference>
<dbReference type="PANTHER" id="PTHR46093">
    <property type="entry name" value="ACYL-COA-BINDING DOMAIN-CONTAINING PROTEIN 5"/>
    <property type="match status" value="1"/>
</dbReference>
<keyword evidence="2" id="KW-0677">Repeat</keyword>
<comment type="caution">
    <text evidence="4">The sequence shown here is derived from an EMBL/GenBank/DDBJ whole genome shotgun (WGS) entry which is preliminary data.</text>
</comment>
<dbReference type="Gene3D" id="2.120.10.80">
    <property type="entry name" value="Kelch-type beta propeller"/>
    <property type="match status" value="1"/>
</dbReference>
<dbReference type="PANTHER" id="PTHR46093:SF18">
    <property type="entry name" value="FIBRONECTIN TYPE-III DOMAIN-CONTAINING PROTEIN"/>
    <property type="match status" value="1"/>
</dbReference>
<dbReference type="EMBL" id="JBCLYO010000026">
    <property type="protein sequence ID" value="KAL0078063.1"/>
    <property type="molecule type" value="Genomic_DNA"/>
</dbReference>
<keyword evidence="5" id="KW-1185">Reference proteome</keyword>
<evidence type="ECO:0000256" key="1">
    <source>
        <dbReference type="ARBA" id="ARBA00022441"/>
    </source>
</evidence>
<keyword evidence="3" id="KW-1133">Transmembrane helix</keyword>
<accession>A0ABR3AQ21</accession>
<feature type="transmembrane region" description="Helical" evidence="3">
    <location>
        <begin position="119"/>
        <end position="137"/>
    </location>
</feature>
<dbReference type="InterPro" id="IPR015915">
    <property type="entry name" value="Kelch-typ_b-propeller"/>
</dbReference>
<keyword evidence="3" id="KW-0812">Transmembrane</keyword>
<gene>
    <name evidence="4" type="ORF">J3Q64DRAFT_1646285</name>
</gene>
<evidence type="ECO:0000256" key="2">
    <source>
        <dbReference type="ARBA" id="ARBA00022737"/>
    </source>
</evidence>